<dbReference type="NCBIfam" id="TIGR01443">
    <property type="entry name" value="intein_Cterm"/>
    <property type="match status" value="1"/>
</dbReference>
<dbReference type="Pfam" id="PF14528">
    <property type="entry name" value="LAGLIDADG_3"/>
    <property type="match status" value="1"/>
</dbReference>
<dbReference type="Gene3D" id="3.40.50.150">
    <property type="entry name" value="Vaccinia Virus protein VP39"/>
    <property type="match status" value="2"/>
</dbReference>
<dbReference type="PROSITE" id="PS50818">
    <property type="entry name" value="INTEIN_C_TER"/>
    <property type="match status" value="1"/>
</dbReference>
<dbReference type="InterPro" id="IPR027434">
    <property type="entry name" value="Homing_endonucl"/>
</dbReference>
<dbReference type="RefSeq" id="WP_229905493.1">
    <property type="nucleotide sequence ID" value="NZ_BNAR01000018.1"/>
</dbReference>
<dbReference type="PANTHER" id="PTHR10629:SF52">
    <property type="entry name" value="DNA (CYTOSINE-5)-METHYLTRANSFERASE 1"/>
    <property type="match status" value="1"/>
</dbReference>
<gene>
    <name evidence="9" type="ORF">GCM10017774_77240</name>
</gene>
<evidence type="ECO:0000256" key="2">
    <source>
        <dbReference type="ARBA" id="ARBA00022603"/>
    </source>
</evidence>
<proteinExistence type="predicted"/>
<accession>A0ABQ3N0T6</accession>
<name>A0ABQ3N0T6_9PSEU</name>
<evidence type="ECO:0000313" key="10">
    <source>
        <dbReference type="Proteomes" id="UP000605568"/>
    </source>
</evidence>
<dbReference type="Proteomes" id="UP000605568">
    <property type="component" value="Unassembled WGS sequence"/>
</dbReference>
<dbReference type="SUPFAM" id="SSF51294">
    <property type="entry name" value="Hedgehog/intein (Hint) domain"/>
    <property type="match status" value="1"/>
</dbReference>
<dbReference type="InterPro" id="IPR036844">
    <property type="entry name" value="Hint_dom_sf"/>
</dbReference>
<dbReference type="Pfam" id="PF00145">
    <property type="entry name" value="DNA_methylase"/>
    <property type="match status" value="1"/>
</dbReference>
<evidence type="ECO:0000256" key="5">
    <source>
        <dbReference type="ARBA" id="ARBA00022747"/>
    </source>
</evidence>
<dbReference type="EMBL" id="BNAR01000018">
    <property type="protein sequence ID" value="GHH57553.1"/>
    <property type="molecule type" value="Genomic_DNA"/>
</dbReference>
<dbReference type="PROSITE" id="PS50817">
    <property type="entry name" value="INTEIN_N_TER"/>
    <property type="match status" value="1"/>
</dbReference>
<dbReference type="InterPro" id="IPR030934">
    <property type="entry name" value="Intein_C"/>
</dbReference>
<dbReference type="InterPro" id="IPR004860">
    <property type="entry name" value="LAGLIDADG_dom"/>
</dbReference>
<dbReference type="SUPFAM" id="SSF53335">
    <property type="entry name" value="S-adenosyl-L-methionine-dependent methyltransferases"/>
    <property type="match status" value="2"/>
</dbReference>
<dbReference type="InterPro" id="IPR006142">
    <property type="entry name" value="INTEIN"/>
</dbReference>
<sequence>MSRAAQRLQRVATHRPAKRQRRFRHDELIAVDLFSGFGGLTEGIRRAGFTTIMAANHNSYKVEVHEANHPDAEHWIADLVDPESGDYHDVRDLPAADLLAAGVSCFAAGSLVLTRRGLIPIEDVVIGDEVWTHRNRWRPVTHTSAVERPTITVNATAPITCTPDHPFWAAHATRDVQPRRKYQPLEGAQCLECSGEVAQFKANTAKLFCSRKCSHADANRRALPVLRTPAEVRADQLAGSWVGTPILEDSSAELPTLPDLGEVTPDVAWVLGRWVGDGWVSRRPERDNVWSRVTICGSHAETDELGAELRERTNLPWNYTEQRTTATFHVSRQGLAAFIVEHFGHGAAGKRIPGWLLFAPEPIRKAFVEGYLSADGHTSRGGLRVQAASVSKELAVGIRLLLTSLGYYASVLLQCPPAQAVIEGRTVQQRPRWVVTGYLRAERRPKHRDVDGYRWGKANGATQPGELVTVYNMTVDEDHTYVVDGVIVHNCKNHSQANTIKAYEQGLTLFGMNDPEYEASVTRSERDRATANCVLHYAAKHHPRMILVECTTELTSWGPAIPGRPKVGDGSTFKWWLKQFKLLGYEYKIMYLNTAFFGVPQSRDRLFIGMWDRSIPAPDLDHRPISWCDRCHTVVEAKWTWKTGLPATGSVRYGKQYNYTCPSCRREVIPPMAPSINALDLSNLGTRIGDRTKPLAPATMARAERCRSRFAEFPAVLMPAKSTHGTEKHPWQPMATQTSQQETALLSTGALMAAAGNTFERPGSDCRSRDLSQPLWAQTATNTVGLVTPPVAVTGHVIAAHRHNGDGQHVSRPMDTVTSTHEKAVLLAAVNNFQGAPRGVGEPLPTQPGSETLGLLSARVMPNRTHATSRDLGEPMETIVAGAGSGGLGVLSSGVVPFRKHTIPTTHGEPMPTFTSDQIPGLLTAAGFVKNNGSIDEAQYRAHPVSDPLGTVVASGANQALLFSGWYKQNGSSEDATAPHPLSDPLGTLTGRDTTGVLSAEWRDALSKISLEDCYFRMLGPHEIGRGCGFDVSFPGYEYEGTFQVWGSARDQTDGFGNAVTPAVGEWIGHRLREALHRTESVA</sequence>
<evidence type="ECO:0000256" key="7">
    <source>
        <dbReference type="ARBA" id="ARBA00023000"/>
    </source>
</evidence>
<dbReference type="Gene3D" id="3.10.28.10">
    <property type="entry name" value="Homing endonucleases"/>
    <property type="match status" value="1"/>
</dbReference>
<evidence type="ECO:0000313" key="9">
    <source>
        <dbReference type="EMBL" id="GHH57553.1"/>
    </source>
</evidence>
<dbReference type="SUPFAM" id="SSF55608">
    <property type="entry name" value="Homing endonucleases"/>
    <property type="match status" value="1"/>
</dbReference>
<keyword evidence="4" id="KW-0949">S-adenosyl-L-methionine</keyword>
<dbReference type="InterPro" id="IPR050390">
    <property type="entry name" value="C5-Methyltransferase"/>
</dbReference>
<evidence type="ECO:0000256" key="4">
    <source>
        <dbReference type="ARBA" id="ARBA00022691"/>
    </source>
</evidence>
<dbReference type="PANTHER" id="PTHR10629">
    <property type="entry name" value="CYTOSINE-SPECIFIC METHYLTRANSFERASE"/>
    <property type="match status" value="1"/>
</dbReference>
<evidence type="ECO:0000256" key="3">
    <source>
        <dbReference type="ARBA" id="ARBA00022679"/>
    </source>
</evidence>
<organism evidence="9 10">
    <name type="scientific">Lentzea cavernae</name>
    <dbReference type="NCBI Taxonomy" id="2020703"/>
    <lineage>
        <taxon>Bacteria</taxon>
        <taxon>Bacillati</taxon>
        <taxon>Actinomycetota</taxon>
        <taxon>Actinomycetes</taxon>
        <taxon>Pseudonocardiales</taxon>
        <taxon>Pseudonocardiaceae</taxon>
        <taxon>Lentzea</taxon>
    </lineage>
</organism>
<keyword evidence="5" id="KW-0680">Restriction system</keyword>
<evidence type="ECO:0000256" key="6">
    <source>
        <dbReference type="ARBA" id="ARBA00022813"/>
    </source>
</evidence>
<protein>
    <recommendedName>
        <fullName evidence="1">DNA (cytosine-5-)-methyltransferase</fullName>
        <ecNumber evidence="1">2.1.1.37</ecNumber>
    </recommendedName>
</protein>
<keyword evidence="7" id="KW-0651">Protein splicing</keyword>
<evidence type="ECO:0000259" key="8">
    <source>
        <dbReference type="PROSITE" id="PS50819"/>
    </source>
</evidence>
<keyword evidence="2" id="KW-0489">Methyltransferase</keyword>
<dbReference type="InterPro" id="IPR001525">
    <property type="entry name" value="C5_MeTfrase"/>
</dbReference>
<feature type="domain" description="DOD-type homing endonuclease" evidence="8">
    <location>
        <begin position="270"/>
        <end position="407"/>
    </location>
</feature>
<dbReference type="Gene3D" id="2.170.16.10">
    <property type="entry name" value="Hedgehog/Intein (Hint) domain"/>
    <property type="match status" value="2"/>
</dbReference>
<dbReference type="InterPro" id="IPR004042">
    <property type="entry name" value="Intein_endonuc_central"/>
</dbReference>
<dbReference type="InterPro" id="IPR028992">
    <property type="entry name" value="Hedgehog/Intein_dom"/>
</dbReference>
<evidence type="ECO:0000256" key="1">
    <source>
        <dbReference type="ARBA" id="ARBA00011975"/>
    </source>
</evidence>
<keyword evidence="6" id="KW-0068">Autocatalytic cleavage</keyword>
<dbReference type="PRINTS" id="PR00379">
    <property type="entry name" value="INTEIN"/>
</dbReference>
<dbReference type="EC" id="2.1.1.37" evidence="1"/>
<dbReference type="CDD" id="cd00081">
    <property type="entry name" value="Hint"/>
    <property type="match status" value="1"/>
</dbReference>
<keyword evidence="10" id="KW-1185">Reference proteome</keyword>
<dbReference type="Pfam" id="PF13403">
    <property type="entry name" value="Hint_2"/>
    <property type="match status" value="1"/>
</dbReference>
<reference evidence="10" key="1">
    <citation type="journal article" date="2019" name="Int. J. Syst. Evol. Microbiol.">
        <title>The Global Catalogue of Microorganisms (GCM) 10K type strain sequencing project: providing services to taxonomists for standard genome sequencing and annotation.</title>
        <authorList>
            <consortium name="The Broad Institute Genomics Platform"/>
            <consortium name="The Broad Institute Genome Sequencing Center for Infectious Disease"/>
            <person name="Wu L."/>
            <person name="Ma J."/>
        </authorList>
    </citation>
    <scope>NUCLEOTIDE SEQUENCE [LARGE SCALE GENOMIC DNA]</scope>
    <source>
        <strain evidence="10">CGMCC 4.7367</strain>
    </source>
</reference>
<dbReference type="InterPro" id="IPR029063">
    <property type="entry name" value="SAM-dependent_MTases_sf"/>
</dbReference>
<dbReference type="PROSITE" id="PS50819">
    <property type="entry name" value="INTEIN_ENDONUCLEASE"/>
    <property type="match status" value="1"/>
</dbReference>
<dbReference type="InterPro" id="IPR006141">
    <property type="entry name" value="Intein_N"/>
</dbReference>
<comment type="caution">
    <text evidence="9">The sequence shown here is derived from an EMBL/GenBank/DDBJ whole genome shotgun (WGS) entry which is preliminary data.</text>
</comment>
<keyword evidence="3" id="KW-0808">Transferase</keyword>